<comment type="caution">
    <text evidence="2">The sequence shown here is derived from an EMBL/GenBank/DDBJ whole genome shotgun (WGS) entry which is preliminary data.</text>
</comment>
<sequence length="188" mass="20488">MRRWDLHKPNPSAVRCKGRRLIRNANDREFVMLRFASTKTLCLVLGLGMLSFQAGCVALNIPSERLADPEDGGGMLGDWKHNRSKRIATKLHHAFSDPVGIESTAVFAGSDEFDPHFDPGYDQGIPGHSGPLDASGFPIEQGCIDGGALEVDSFDSSVQQDGSIKAPEIPWPRFHSIPTRPVFGGTPH</sequence>
<organism evidence="2 3">
    <name type="scientific">Rhodopirellula maiorica SM1</name>
    <dbReference type="NCBI Taxonomy" id="1265738"/>
    <lineage>
        <taxon>Bacteria</taxon>
        <taxon>Pseudomonadati</taxon>
        <taxon>Planctomycetota</taxon>
        <taxon>Planctomycetia</taxon>
        <taxon>Pirellulales</taxon>
        <taxon>Pirellulaceae</taxon>
        <taxon>Novipirellula</taxon>
    </lineage>
</organism>
<dbReference type="AlphaFoldDB" id="M5S3U1"/>
<proteinExistence type="predicted"/>
<accession>M5S3U1</accession>
<evidence type="ECO:0000256" key="1">
    <source>
        <dbReference type="SAM" id="MobiDB-lite"/>
    </source>
</evidence>
<gene>
    <name evidence="2" type="ORF">RMSM_00779</name>
</gene>
<keyword evidence="3" id="KW-1185">Reference proteome</keyword>
<protein>
    <submittedName>
        <fullName evidence="2">Signal peptide protein</fullName>
    </submittedName>
</protein>
<dbReference type="EMBL" id="ANOG01000122">
    <property type="protein sequence ID" value="EMI22292.1"/>
    <property type="molecule type" value="Genomic_DNA"/>
</dbReference>
<dbReference type="PATRIC" id="fig|1265738.3.peg.777"/>
<name>M5S3U1_9BACT</name>
<reference evidence="2 3" key="1">
    <citation type="journal article" date="2013" name="Mar. Genomics">
        <title>Expression of sulfatases in Rhodopirellula baltica and the diversity of sulfatases in the genus Rhodopirellula.</title>
        <authorList>
            <person name="Wegner C.E."/>
            <person name="Richter-Heitmann T."/>
            <person name="Klindworth A."/>
            <person name="Klockow C."/>
            <person name="Richter M."/>
            <person name="Achstetter T."/>
            <person name="Glockner F.O."/>
            <person name="Harder J."/>
        </authorList>
    </citation>
    <scope>NUCLEOTIDE SEQUENCE [LARGE SCALE GENOMIC DNA]</scope>
    <source>
        <strain evidence="2 3">SM1</strain>
    </source>
</reference>
<evidence type="ECO:0000313" key="3">
    <source>
        <dbReference type="Proteomes" id="UP000011991"/>
    </source>
</evidence>
<evidence type="ECO:0000313" key="2">
    <source>
        <dbReference type="EMBL" id="EMI22292.1"/>
    </source>
</evidence>
<dbReference type="Proteomes" id="UP000011991">
    <property type="component" value="Unassembled WGS sequence"/>
</dbReference>
<feature type="region of interest" description="Disordered" evidence="1">
    <location>
        <begin position="164"/>
        <end position="188"/>
    </location>
</feature>